<comment type="caution">
    <text evidence="2">The sequence shown here is derived from an EMBL/GenBank/DDBJ whole genome shotgun (WGS) entry which is preliminary data.</text>
</comment>
<organism evidence="2 3">
    <name type="scientific">Sphaerisporangium siamense</name>
    <dbReference type="NCBI Taxonomy" id="795645"/>
    <lineage>
        <taxon>Bacteria</taxon>
        <taxon>Bacillati</taxon>
        <taxon>Actinomycetota</taxon>
        <taxon>Actinomycetes</taxon>
        <taxon>Streptosporangiales</taxon>
        <taxon>Streptosporangiaceae</taxon>
        <taxon>Sphaerisporangium</taxon>
    </lineage>
</organism>
<keyword evidence="1" id="KW-1133">Transmembrane helix</keyword>
<gene>
    <name evidence="2" type="ORF">BJ982_003763</name>
</gene>
<keyword evidence="3" id="KW-1185">Reference proteome</keyword>
<accession>A0A7W7GB96</accession>
<keyword evidence="1" id="KW-0472">Membrane</keyword>
<evidence type="ECO:0000313" key="2">
    <source>
        <dbReference type="EMBL" id="MBB4702219.1"/>
    </source>
</evidence>
<sequence>MDTPQPNPLYSADGVEQEGGTSWVMTAAVGAAVLGSVVLFGFVISMFVTAANPTPVEIRPSGYLSPYDVMAVMKDHGLVCAEQTPIFTPADHPERKMATCRLEFTRSSEPSMTATVVIFDSVDQRQESVAETAVALSRAQQPGYTDLWSVVGDNWIVDCPDHYYGARIAEALDGTLINAAYGQ</sequence>
<dbReference type="EMBL" id="JACHND010000001">
    <property type="protein sequence ID" value="MBB4702219.1"/>
    <property type="molecule type" value="Genomic_DNA"/>
</dbReference>
<feature type="transmembrane region" description="Helical" evidence="1">
    <location>
        <begin position="23"/>
        <end position="49"/>
    </location>
</feature>
<dbReference type="AlphaFoldDB" id="A0A7W7GB96"/>
<proteinExistence type="predicted"/>
<keyword evidence="1" id="KW-0812">Transmembrane</keyword>
<evidence type="ECO:0000256" key="1">
    <source>
        <dbReference type="SAM" id="Phobius"/>
    </source>
</evidence>
<dbReference type="Proteomes" id="UP000542210">
    <property type="component" value="Unassembled WGS sequence"/>
</dbReference>
<name>A0A7W7GB96_9ACTN</name>
<reference evidence="2 3" key="1">
    <citation type="submission" date="2020-08" db="EMBL/GenBank/DDBJ databases">
        <title>Sequencing the genomes of 1000 actinobacteria strains.</title>
        <authorList>
            <person name="Klenk H.-P."/>
        </authorList>
    </citation>
    <scope>NUCLEOTIDE SEQUENCE [LARGE SCALE GENOMIC DNA]</scope>
    <source>
        <strain evidence="2 3">DSM 45784</strain>
    </source>
</reference>
<protein>
    <submittedName>
        <fullName evidence="2">Uncharacterized protein</fullName>
    </submittedName>
</protein>
<dbReference type="RefSeq" id="WP_184881816.1">
    <property type="nucleotide sequence ID" value="NZ_BOOV01000026.1"/>
</dbReference>
<evidence type="ECO:0000313" key="3">
    <source>
        <dbReference type="Proteomes" id="UP000542210"/>
    </source>
</evidence>